<accession>A0ABZ2M7A0</accession>
<organism evidence="1 2">
    <name type="scientific">Pendulispora albinea</name>
    <dbReference type="NCBI Taxonomy" id="2741071"/>
    <lineage>
        <taxon>Bacteria</taxon>
        <taxon>Pseudomonadati</taxon>
        <taxon>Myxococcota</taxon>
        <taxon>Myxococcia</taxon>
        <taxon>Myxococcales</taxon>
        <taxon>Sorangiineae</taxon>
        <taxon>Pendulisporaceae</taxon>
        <taxon>Pendulispora</taxon>
    </lineage>
</organism>
<protein>
    <submittedName>
        <fullName evidence="1">Uncharacterized protein</fullName>
    </submittedName>
</protein>
<evidence type="ECO:0000313" key="2">
    <source>
        <dbReference type="Proteomes" id="UP001370348"/>
    </source>
</evidence>
<reference evidence="1 2" key="1">
    <citation type="submission" date="2021-12" db="EMBL/GenBank/DDBJ databases">
        <title>Discovery of the Pendulisporaceae a myxobacterial family with distinct sporulation behavior and unique specialized metabolism.</title>
        <authorList>
            <person name="Garcia R."/>
            <person name="Popoff A."/>
            <person name="Bader C.D."/>
            <person name="Loehr J."/>
            <person name="Walesch S."/>
            <person name="Walt C."/>
            <person name="Boldt J."/>
            <person name="Bunk B."/>
            <person name="Haeckl F.J.F.P.J."/>
            <person name="Gunesch A.P."/>
            <person name="Birkelbach J."/>
            <person name="Nuebel U."/>
            <person name="Pietschmann T."/>
            <person name="Bach T."/>
            <person name="Mueller R."/>
        </authorList>
    </citation>
    <scope>NUCLEOTIDE SEQUENCE [LARGE SCALE GENOMIC DNA]</scope>
    <source>
        <strain evidence="1 2">MSr11954</strain>
    </source>
</reference>
<sequence>MAKSTKGARNIVVHDVKYRWRATGNDGWISLVVWPDGPAGPTITCSLGYHHTKTPMGNGVTALTEQIVITNRIVRRVIEYAVRQFDYDPRREGEQLDLRHVDHAIDLSDAIRSS</sequence>
<gene>
    <name evidence="1" type="ORF">LZC94_14030</name>
</gene>
<proteinExistence type="predicted"/>
<dbReference type="Proteomes" id="UP001370348">
    <property type="component" value="Chromosome"/>
</dbReference>
<evidence type="ECO:0000313" key="1">
    <source>
        <dbReference type="EMBL" id="WXB18355.1"/>
    </source>
</evidence>
<name>A0ABZ2M7A0_9BACT</name>
<keyword evidence="2" id="KW-1185">Reference proteome</keyword>
<dbReference type="RefSeq" id="WP_394827986.1">
    <property type="nucleotide sequence ID" value="NZ_CP089984.1"/>
</dbReference>
<dbReference type="EMBL" id="CP089984">
    <property type="protein sequence ID" value="WXB18355.1"/>
    <property type="molecule type" value="Genomic_DNA"/>
</dbReference>